<dbReference type="Proteomes" id="UP001055072">
    <property type="component" value="Unassembled WGS sequence"/>
</dbReference>
<comment type="caution">
    <text evidence="1">The sequence shown here is derived from an EMBL/GenBank/DDBJ whole genome shotgun (WGS) entry which is preliminary data.</text>
</comment>
<gene>
    <name evidence="1" type="ORF">BDY19DRAFT_914074</name>
</gene>
<proteinExistence type="predicted"/>
<name>A0ACB8UJX2_9APHY</name>
<keyword evidence="2" id="KW-1185">Reference proteome</keyword>
<reference evidence="1" key="1">
    <citation type="journal article" date="2021" name="Environ. Microbiol.">
        <title>Gene family expansions and transcriptome signatures uncover fungal adaptations to wood decay.</title>
        <authorList>
            <person name="Hage H."/>
            <person name="Miyauchi S."/>
            <person name="Viragh M."/>
            <person name="Drula E."/>
            <person name="Min B."/>
            <person name="Chaduli D."/>
            <person name="Navarro D."/>
            <person name="Favel A."/>
            <person name="Norest M."/>
            <person name="Lesage-Meessen L."/>
            <person name="Balint B."/>
            <person name="Merenyi Z."/>
            <person name="de Eugenio L."/>
            <person name="Morin E."/>
            <person name="Martinez A.T."/>
            <person name="Baldrian P."/>
            <person name="Stursova M."/>
            <person name="Martinez M.J."/>
            <person name="Novotny C."/>
            <person name="Magnuson J.K."/>
            <person name="Spatafora J.W."/>
            <person name="Maurice S."/>
            <person name="Pangilinan J."/>
            <person name="Andreopoulos W."/>
            <person name="LaButti K."/>
            <person name="Hundley H."/>
            <person name="Na H."/>
            <person name="Kuo A."/>
            <person name="Barry K."/>
            <person name="Lipzen A."/>
            <person name="Henrissat B."/>
            <person name="Riley R."/>
            <person name="Ahrendt S."/>
            <person name="Nagy L.G."/>
            <person name="Grigoriev I.V."/>
            <person name="Martin F."/>
            <person name="Rosso M.N."/>
        </authorList>
    </citation>
    <scope>NUCLEOTIDE SEQUENCE</scope>
    <source>
        <strain evidence="1">CBS 384.51</strain>
    </source>
</reference>
<evidence type="ECO:0000313" key="1">
    <source>
        <dbReference type="EMBL" id="KAI0094693.1"/>
    </source>
</evidence>
<protein>
    <submittedName>
        <fullName evidence="1">Uncharacterized protein</fullName>
    </submittedName>
</protein>
<dbReference type="EMBL" id="MU274900">
    <property type="protein sequence ID" value="KAI0094693.1"/>
    <property type="molecule type" value="Genomic_DNA"/>
</dbReference>
<evidence type="ECO:0000313" key="2">
    <source>
        <dbReference type="Proteomes" id="UP001055072"/>
    </source>
</evidence>
<sequence length="156" mass="17494">MSYVTLHLLYRVSHQPLKECCAFKQSYIHRPWNFKGFRNNQHPPLASTSLVAPNDQRAESCFVRRGLLPLGRRPLPGCCVLVLAGPANMSSGSQTWTGMWRLRLSIERLSGFTVVGESMSEMLNQDVIYAHHSHSHRPSKLPCRAVAESLAALLVL</sequence>
<accession>A0ACB8UJX2</accession>
<organism evidence="1 2">
    <name type="scientific">Irpex rosettiformis</name>
    <dbReference type="NCBI Taxonomy" id="378272"/>
    <lineage>
        <taxon>Eukaryota</taxon>
        <taxon>Fungi</taxon>
        <taxon>Dikarya</taxon>
        <taxon>Basidiomycota</taxon>
        <taxon>Agaricomycotina</taxon>
        <taxon>Agaricomycetes</taxon>
        <taxon>Polyporales</taxon>
        <taxon>Irpicaceae</taxon>
        <taxon>Irpex</taxon>
    </lineage>
</organism>